<dbReference type="AlphaFoldDB" id="A0A815NVG2"/>
<name>A0A815NVG2_9BILA</name>
<evidence type="ECO:0000313" key="1">
    <source>
        <dbReference type="EMBL" id="CAF1439931.1"/>
    </source>
</evidence>
<accession>A0A815NVG2</accession>
<dbReference type="InterPro" id="IPR032675">
    <property type="entry name" value="LRR_dom_sf"/>
</dbReference>
<organism evidence="1 2">
    <name type="scientific">Rotaria sordida</name>
    <dbReference type="NCBI Taxonomy" id="392033"/>
    <lineage>
        <taxon>Eukaryota</taxon>
        <taxon>Metazoa</taxon>
        <taxon>Spiralia</taxon>
        <taxon>Gnathifera</taxon>
        <taxon>Rotifera</taxon>
        <taxon>Eurotatoria</taxon>
        <taxon>Bdelloidea</taxon>
        <taxon>Philodinida</taxon>
        <taxon>Philodinidae</taxon>
        <taxon>Rotaria</taxon>
    </lineage>
</organism>
<sequence>MLKKDKKDKSSYCEKRSKKSAKLYRTIATMIDVTSCHSFVLRVNLPLIKIVELIDCWKDVHLIRKDYTFYWEIVNQFCSHIQEMNLNSVKHVYIFNKKTANNCIKYFPNATQLTIKYYFNIPDDSNSIILNRIIPLKQMTKLTIDCYYFSFQQLINLLHFLPNIHILKWNFINYNENNLPNDTFEYVSKTNKIKNLDIKSLCTLDLIEIIVNLFPKLEYLKIGINRKEIKHITRYILSKSNNKICYLFLLCITEIPKICLTQN</sequence>
<reference evidence="1" key="1">
    <citation type="submission" date="2021-02" db="EMBL/GenBank/DDBJ databases">
        <authorList>
            <person name="Nowell W R."/>
        </authorList>
    </citation>
    <scope>NUCLEOTIDE SEQUENCE</scope>
</reference>
<proteinExistence type="predicted"/>
<gene>
    <name evidence="1" type="ORF">RFH988_LOCUS36308</name>
</gene>
<dbReference type="Proteomes" id="UP000663882">
    <property type="component" value="Unassembled WGS sequence"/>
</dbReference>
<dbReference type="OrthoDB" id="10592312at2759"/>
<dbReference type="Gene3D" id="3.80.10.10">
    <property type="entry name" value="Ribonuclease Inhibitor"/>
    <property type="match status" value="1"/>
</dbReference>
<comment type="caution">
    <text evidence="1">The sequence shown here is derived from an EMBL/GenBank/DDBJ whole genome shotgun (WGS) entry which is preliminary data.</text>
</comment>
<evidence type="ECO:0000313" key="2">
    <source>
        <dbReference type="Proteomes" id="UP000663882"/>
    </source>
</evidence>
<protein>
    <submittedName>
        <fullName evidence="1">Uncharacterized protein</fullName>
    </submittedName>
</protein>
<dbReference type="EMBL" id="CAJNOO010006136">
    <property type="protein sequence ID" value="CAF1439931.1"/>
    <property type="molecule type" value="Genomic_DNA"/>
</dbReference>